<evidence type="ECO:0000313" key="3">
    <source>
        <dbReference type="Proteomes" id="UP000316747"/>
    </source>
</evidence>
<reference evidence="2 3" key="1">
    <citation type="submission" date="2019-06" db="EMBL/GenBank/DDBJ databases">
        <title>Genome sequencing of plant associated microbes to promote plant fitness in Sorghum bicolor and Oryza sativa.</title>
        <authorList>
            <person name="Coleman-Derr D."/>
        </authorList>
    </citation>
    <scope>NUCLEOTIDE SEQUENCE [LARGE SCALE GENOMIC DNA]</scope>
    <source>
        <strain evidence="2 3">KV-663</strain>
    </source>
</reference>
<organism evidence="2 3">
    <name type="scientific">Humibacillus xanthopallidus</name>
    <dbReference type="NCBI Taxonomy" id="412689"/>
    <lineage>
        <taxon>Bacteria</taxon>
        <taxon>Bacillati</taxon>
        <taxon>Actinomycetota</taxon>
        <taxon>Actinomycetes</taxon>
        <taxon>Micrococcales</taxon>
        <taxon>Intrasporangiaceae</taxon>
        <taxon>Humibacillus</taxon>
    </lineage>
</organism>
<keyword evidence="1" id="KW-0732">Signal</keyword>
<gene>
    <name evidence="2" type="ORF">FBY41_2956</name>
</gene>
<accession>A0A543HX67</accession>
<dbReference type="AlphaFoldDB" id="A0A543HX67"/>
<dbReference type="Proteomes" id="UP000316747">
    <property type="component" value="Unassembled WGS sequence"/>
</dbReference>
<feature type="signal peptide" evidence="1">
    <location>
        <begin position="1"/>
        <end position="17"/>
    </location>
</feature>
<keyword evidence="3" id="KW-1185">Reference proteome</keyword>
<protein>
    <submittedName>
        <fullName evidence="2">Uncharacterized protein</fullName>
    </submittedName>
</protein>
<feature type="chain" id="PRO_5038465874" evidence="1">
    <location>
        <begin position="18"/>
        <end position="223"/>
    </location>
</feature>
<name>A0A543HX67_9MICO</name>
<evidence type="ECO:0000313" key="2">
    <source>
        <dbReference type="EMBL" id="TQM62911.1"/>
    </source>
</evidence>
<dbReference type="EMBL" id="VFPM01000002">
    <property type="protein sequence ID" value="TQM62911.1"/>
    <property type="molecule type" value="Genomic_DNA"/>
</dbReference>
<comment type="caution">
    <text evidence="2">The sequence shown here is derived from an EMBL/GenBank/DDBJ whole genome shotgun (WGS) entry which is preliminary data.</text>
</comment>
<evidence type="ECO:0000256" key="1">
    <source>
        <dbReference type="SAM" id="SignalP"/>
    </source>
</evidence>
<proteinExistence type="predicted"/>
<sequence length="223" mass="23131">MPAVAGLLATLAVPVSASSAPGVAREAFTMSGTIADARWFAPEGAEPEVGAPRVVYVQGADATTVHRVAGSKAVRGPQPAFVAIALMMPADGTSAEPYPAELWCEAANVDFAVADDLSSAQLEIPTCEADVVVFDETTGEEMPNGVTVTISASADWTATGTLEQQRSHSRYTVGGSWTMDMVQTAMRPASADITVTGLPGGTFVGSTEEASIQDVRVANLIRW</sequence>